<evidence type="ECO:0000313" key="14">
    <source>
        <dbReference type="EMBL" id="NXI55099.1"/>
    </source>
</evidence>
<dbReference type="Gene3D" id="3.40.50.150">
    <property type="entry name" value="Vaccinia Virus protein VP39"/>
    <property type="match status" value="1"/>
</dbReference>
<evidence type="ECO:0000256" key="2">
    <source>
        <dbReference type="ARBA" id="ARBA00008361"/>
    </source>
</evidence>
<dbReference type="PROSITE" id="PS51165">
    <property type="entry name" value="THUMP"/>
    <property type="match status" value="1"/>
</dbReference>
<dbReference type="GO" id="GO:0003723">
    <property type="term" value="F:RNA binding"/>
    <property type="evidence" value="ECO:0007669"/>
    <property type="project" value="UniProtKB-UniRule"/>
</dbReference>
<keyword evidence="15" id="KW-1185">Reference proteome</keyword>
<comment type="catalytic activity">
    <reaction evidence="7">
        <text>guanosine in U6 snRNA + S-adenosyl-L-methionine = N(2)-methylguanosine in U6 snRNA + S-adenosyl-L-homocysteine + H(+)</text>
        <dbReference type="Rhea" id="RHEA:83423"/>
        <dbReference type="Rhea" id="RHEA-COMP:20128"/>
        <dbReference type="Rhea" id="RHEA-COMP:20129"/>
        <dbReference type="ChEBI" id="CHEBI:15378"/>
        <dbReference type="ChEBI" id="CHEBI:57856"/>
        <dbReference type="ChEBI" id="CHEBI:59789"/>
        <dbReference type="ChEBI" id="CHEBI:74269"/>
        <dbReference type="ChEBI" id="CHEBI:74481"/>
    </reaction>
    <physiologicalReaction direction="left-to-right" evidence="7">
        <dbReference type="Rhea" id="RHEA:83424"/>
    </physiologicalReaction>
</comment>
<dbReference type="GO" id="GO:0016423">
    <property type="term" value="F:tRNA (guanine) methyltransferase activity"/>
    <property type="evidence" value="ECO:0007669"/>
    <property type="project" value="TreeGrafter"/>
</dbReference>
<protein>
    <recommendedName>
        <fullName evidence="10">U6 snRNA (guanine-N(2))-methyltransferase THUMPD2</fullName>
    </recommendedName>
    <alternativeName>
        <fullName evidence="11">THUMP domain-containing protein 2</fullName>
    </alternativeName>
</protein>
<keyword evidence="5 12" id="KW-0694">RNA-binding</keyword>
<evidence type="ECO:0000259" key="13">
    <source>
        <dbReference type="PROSITE" id="PS51165"/>
    </source>
</evidence>
<dbReference type="SUPFAM" id="SSF143437">
    <property type="entry name" value="THUMP domain-like"/>
    <property type="match status" value="1"/>
</dbReference>
<dbReference type="FunFam" id="3.40.50.150:FF:000177">
    <property type="entry name" value="THUMP domain containing 2, isoform CRA_b"/>
    <property type="match status" value="1"/>
</dbReference>
<evidence type="ECO:0000256" key="6">
    <source>
        <dbReference type="ARBA" id="ARBA00023242"/>
    </source>
</evidence>
<dbReference type="AlphaFoldDB" id="A0A7K9U2Y8"/>
<dbReference type="Pfam" id="PF01170">
    <property type="entry name" value="UPF0020"/>
    <property type="match status" value="1"/>
</dbReference>
<organism evidence="14 15">
    <name type="scientific">Chloroceryle aenea</name>
    <name type="common">American pygmy kingfisher</name>
    <dbReference type="NCBI Taxonomy" id="176938"/>
    <lineage>
        <taxon>Eukaryota</taxon>
        <taxon>Metazoa</taxon>
        <taxon>Chordata</taxon>
        <taxon>Craniata</taxon>
        <taxon>Vertebrata</taxon>
        <taxon>Euteleostomi</taxon>
        <taxon>Archelosauria</taxon>
        <taxon>Archosauria</taxon>
        <taxon>Dinosauria</taxon>
        <taxon>Saurischia</taxon>
        <taxon>Theropoda</taxon>
        <taxon>Coelurosauria</taxon>
        <taxon>Aves</taxon>
        <taxon>Neognathae</taxon>
        <taxon>Neoaves</taxon>
        <taxon>Telluraves</taxon>
        <taxon>Coraciimorphae</taxon>
        <taxon>Coraciiformes</taxon>
        <taxon>Cerylidae</taxon>
        <taxon>Chloroceryle</taxon>
    </lineage>
</organism>
<dbReference type="PANTHER" id="PTHR14911:SF1">
    <property type="entry name" value="THUMP DOMAIN-CONTAINING PROTEIN 2"/>
    <property type="match status" value="1"/>
</dbReference>
<evidence type="ECO:0000256" key="1">
    <source>
        <dbReference type="ARBA" id="ARBA00004123"/>
    </source>
</evidence>
<dbReference type="InterPro" id="IPR004114">
    <property type="entry name" value="THUMP_dom"/>
</dbReference>
<evidence type="ECO:0000256" key="8">
    <source>
        <dbReference type="ARBA" id="ARBA00055679"/>
    </source>
</evidence>
<evidence type="ECO:0000256" key="3">
    <source>
        <dbReference type="ARBA" id="ARBA00022603"/>
    </source>
</evidence>
<comment type="similarity">
    <text evidence="2">Belongs to the methyltransferase superfamily.</text>
</comment>
<dbReference type="CDD" id="cd11715">
    <property type="entry name" value="THUMP_AdoMetMT"/>
    <property type="match status" value="1"/>
</dbReference>
<evidence type="ECO:0000256" key="10">
    <source>
        <dbReference type="ARBA" id="ARBA00072638"/>
    </source>
</evidence>
<dbReference type="GO" id="GO:0005634">
    <property type="term" value="C:nucleus"/>
    <property type="evidence" value="ECO:0007669"/>
    <property type="project" value="UniProtKB-SubCell"/>
</dbReference>
<dbReference type="Gene3D" id="3.30.2130.30">
    <property type="match status" value="1"/>
</dbReference>
<reference evidence="14 15" key="1">
    <citation type="submission" date="2019-09" db="EMBL/GenBank/DDBJ databases">
        <title>Bird 10,000 Genomes (B10K) Project - Family phase.</title>
        <authorList>
            <person name="Zhang G."/>
        </authorList>
    </citation>
    <scope>NUCLEOTIDE SEQUENCE [LARGE SCALE GENOMIC DNA]</scope>
    <source>
        <strain evidence="14">B10K-DU-001-61</strain>
        <tissue evidence="14">Muscle</tissue>
    </source>
</reference>
<name>A0A7K9U2Y8_9AVES</name>
<evidence type="ECO:0000256" key="9">
    <source>
        <dbReference type="ARBA" id="ARBA00065362"/>
    </source>
</evidence>
<accession>A0A7K9U2Y8</accession>
<keyword evidence="6" id="KW-0539">Nucleus</keyword>
<dbReference type="CDD" id="cd02440">
    <property type="entry name" value="AdoMet_MTases"/>
    <property type="match status" value="1"/>
</dbReference>
<comment type="caution">
    <text evidence="14">The sequence shown here is derived from an EMBL/GenBank/DDBJ whole genome shotgun (WGS) entry which is preliminary data.</text>
</comment>
<feature type="non-terminal residue" evidence="14">
    <location>
        <position position="462"/>
    </location>
</feature>
<dbReference type="Proteomes" id="UP000579406">
    <property type="component" value="Unassembled WGS sequence"/>
</dbReference>
<dbReference type="InterPro" id="IPR029063">
    <property type="entry name" value="SAM-dependent_MTases_sf"/>
</dbReference>
<dbReference type="OrthoDB" id="2013972at2759"/>
<gene>
    <name evidence="14" type="primary">Thumpd2</name>
    <name evidence="14" type="ORF">CHLAEN_R05835</name>
</gene>
<sequence>EVDCVSGKVFFSTEAELGELRKLKSGERLVLLLKRRPPVAVSRGKGKMLHDIKSLVIEEPKYWLDVISIWRNLHGWEGKKDDVSQENQLPLKRKSKDTYIAAKRLKTEQEREMVSEECPMEAGERCVVPERKNDHDCWTETNTFVGNPSKSSEEKPVEKTLSFSFRVSCRCSGAIARILSSQEIGRAVGIALIKQFGWQADLRDPSLEIFVHINDVHFVVGIPLFRLPLANREYIRTAGLRSTIAWAMASLAEISVSAFVLDPMCGLGTILLEAAREWPEACYWGVDISDSQLEGADVNIRTAGLMDRIELLKASVKALPLPSESFDAVISDIPFGKKFQITKDLQLLPDVLQEMERVLRVGGTIVLLLSQDLHKRMGGITRCAESDSASASCDGVSETAAAKALDVDGNSSSLVNGVEESFLSSRHTHFGSLVPDGFYGVSLGKTDAFIHRYRKVSTAGNR</sequence>
<evidence type="ECO:0000256" key="4">
    <source>
        <dbReference type="ARBA" id="ARBA00022679"/>
    </source>
</evidence>
<feature type="non-terminal residue" evidence="14">
    <location>
        <position position="1"/>
    </location>
</feature>
<proteinExistence type="inferred from homology"/>
<dbReference type="Pfam" id="PF02926">
    <property type="entry name" value="THUMP"/>
    <property type="match status" value="1"/>
</dbReference>
<feature type="domain" description="THUMP" evidence="13">
    <location>
        <begin position="112"/>
        <end position="224"/>
    </location>
</feature>
<dbReference type="InterPro" id="IPR000241">
    <property type="entry name" value="RlmKL-like_Mtase"/>
</dbReference>
<evidence type="ECO:0000256" key="12">
    <source>
        <dbReference type="PROSITE-ProRule" id="PRU00529"/>
    </source>
</evidence>
<dbReference type="SUPFAM" id="SSF53335">
    <property type="entry name" value="S-adenosyl-L-methionine-dependent methyltransferases"/>
    <property type="match status" value="1"/>
</dbReference>
<keyword evidence="4" id="KW-0808">Transferase</keyword>
<evidence type="ECO:0000256" key="7">
    <source>
        <dbReference type="ARBA" id="ARBA00050381"/>
    </source>
</evidence>
<dbReference type="EMBL" id="VWZY01007362">
    <property type="protein sequence ID" value="NXI55099.1"/>
    <property type="molecule type" value="Genomic_DNA"/>
</dbReference>
<keyword evidence="3" id="KW-0489">Methyltransferase</keyword>
<dbReference type="GO" id="GO:0030488">
    <property type="term" value="P:tRNA methylation"/>
    <property type="evidence" value="ECO:0007669"/>
    <property type="project" value="TreeGrafter"/>
</dbReference>
<evidence type="ECO:0000256" key="11">
    <source>
        <dbReference type="ARBA" id="ARBA00077987"/>
    </source>
</evidence>
<evidence type="ECO:0000313" key="15">
    <source>
        <dbReference type="Proteomes" id="UP000579406"/>
    </source>
</evidence>
<dbReference type="GO" id="GO:0043527">
    <property type="term" value="C:tRNA methyltransferase complex"/>
    <property type="evidence" value="ECO:0007669"/>
    <property type="project" value="UniProtKB-ARBA"/>
</dbReference>
<comment type="subunit">
    <text evidence="9">Part of the heterodimeric THUMPD2-TRM112 methyltransferase complex; this complex forms an active tRNA methyltransferase, where TRMT112 acts as an activator of the catalytic subunit THUMPD2.</text>
</comment>
<comment type="subcellular location">
    <subcellularLocation>
        <location evidence="1">Nucleus</location>
    </subcellularLocation>
</comment>
<comment type="function">
    <text evidence="8">Catalytic subunit of the THUMPD2-TRM112 methyltransferase complex, that specifically mediates the S-adenosyl-L-methionine-dependent N(2)-methylation of guanosine nucleotides, most probably at position 72 (m2G72), in the U6snRNA of the major spliceosome. This modification in the U6 snRNA affects the constitutive splicing efficiency of introns that have suboptimal splice sites and can impact final mRNA levels.</text>
</comment>
<evidence type="ECO:0000256" key="5">
    <source>
        <dbReference type="ARBA" id="ARBA00022884"/>
    </source>
</evidence>
<dbReference type="PANTHER" id="PTHR14911">
    <property type="entry name" value="THUMP DOMAIN-CONTAINING"/>
    <property type="match status" value="1"/>
</dbReference>